<evidence type="ECO:0000256" key="1">
    <source>
        <dbReference type="SAM" id="MobiDB-lite"/>
    </source>
</evidence>
<evidence type="ECO:0008006" key="5">
    <source>
        <dbReference type="Google" id="ProtNLM"/>
    </source>
</evidence>
<feature type="region of interest" description="Disordered" evidence="1">
    <location>
        <begin position="33"/>
        <end position="60"/>
    </location>
</feature>
<dbReference type="RefSeq" id="WP_378610691.1">
    <property type="nucleotide sequence ID" value="NZ_JBHSAX010000003.1"/>
</dbReference>
<evidence type="ECO:0000256" key="2">
    <source>
        <dbReference type="SAM" id="SignalP"/>
    </source>
</evidence>
<feature type="signal peptide" evidence="2">
    <location>
        <begin position="1"/>
        <end position="24"/>
    </location>
</feature>
<evidence type="ECO:0000313" key="3">
    <source>
        <dbReference type="EMBL" id="MFC3960925.1"/>
    </source>
</evidence>
<dbReference type="EMBL" id="JBHSAX010000003">
    <property type="protein sequence ID" value="MFC3960925.1"/>
    <property type="molecule type" value="Genomic_DNA"/>
</dbReference>
<comment type="caution">
    <text evidence="3">The sequence shown here is derived from an EMBL/GenBank/DDBJ whole genome shotgun (WGS) entry which is preliminary data.</text>
</comment>
<gene>
    <name evidence="3" type="ORF">ACFO0B_02855</name>
</gene>
<proteinExistence type="predicted"/>
<dbReference type="PROSITE" id="PS51257">
    <property type="entry name" value="PROKAR_LIPOPROTEIN"/>
    <property type="match status" value="1"/>
</dbReference>
<reference evidence="4" key="1">
    <citation type="journal article" date="2019" name="Int. J. Syst. Evol. Microbiol.">
        <title>The Global Catalogue of Microorganisms (GCM) 10K type strain sequencing project: providing services to taxonomists for standard genome sequencing and annotation.</title>
        <authorList>
            <consortium name="The Broad Institute Genomics Platform"/>
            <consortium name="The Broad Institute Genome Sequencing Center for Infectious Disease"/>
            <person name="Wu L."/>
            <person name="Ma J."/>
        </authorList>
    </citation>
    <scope>NUCLEOTIDE SEQUENCE [LARGE SCALE GENOMIC DNA]</scope>
    <source>
        <strain evidence="4">CGMCC 4.7330</strain>
    </source>
</reference>
<feature type="compositionally biased region" description="Low complexity" evidence="1">
    <location>
        <begin position="33"/>
        <end position="51"/>
    </location>
</feature>
<name>A0ABV8DML0_9NOCA</name>
<protein>
    <recommendedName>
        <fullName evidence="5">DUF4352 domain-containing protein</fullName>
    </recommendedName>
</protein>
<accession>A0ABV8DML0</accession>
<keyword evidence="2" id="KW-0732">Signal</keyword>
<organism evidence="3 4">
    <name type="scientific">Nocardia jiangsuensis</name>
    <dbReference type="NCBI Taxonomy" id="1691563"/>
    <lineage>
        <taxon>Bacteria</taxon>
        <taxon>Bacillati</taxon>
        <taxon>Actinomycetota</taxon>
        <taxon>Actinomycetes</taxon>
        <taxon>Mycobacteriales</taxon>
        <taxon>Nocardiaceae</taxon>
        <taxon>Nocardia</taxon>
    </lineage>
</organism>
<sequence length="314" mass="31927">MPTPLVRISATAAALAIAVLSLTACDDEVGTATPASPPAAATPAAGTPAPGGRSGQSTVRTIGKTGWYDDFTITVDRATVVPDQYGGAEVTVDLTYANTGLTDRMLGLTPTLLVNGELDGGATFDSPTVAAGGKGKGSASTPVRSLDDAEHLIDTLTIVYGTATDNQTIIPLEADEKVQSVQPRSFPISATLTQGDTTATITGATLHPSYSTGDRGRSDLSLHVTLTGGAGIPAGGANIYYQYFSVRTPDGRTVPADFKGPINELLAAGQTIDKPDNFAVFVVDSPGTGAYTLSYNALGAEGEGSAPTASFTLN</sequence>
<feature type="chain" id="PRO_5045888176" description="DUF4352 domain-containing protein" evidence="2">
    <location>
        <begin position="25"/>
        <end position="314"/>
    </location>
</feature>
<evidence type="ECO:0000313" key="4">
    <source>
        <dbReference type="Proteomes" id="UP001595696"/>
    </source>
</evidence>
<keyword evidence="4" id="KW-1185">Reference proteome</keyword>
<dbReference type="Proteomes" id="UP001595696">
    <property type="component" value="Unassembled WGS sequence"/>
</dbReference>